<proteinExistence type="predicted"/>
<dbReference type="PANTHER" id="PTHR43283">
    <property type="entry name" value="BETA-LACTAMASE-RELATED"/>
    <property type="match status" value="1"/>
</dbReference>
<gene>
    <name evidence="2" type="primary">nylB_2</name>
    <name evidence="2" type="ORF">SPMU_13430</name>
</gene>
<dbReference type="InterPro" id="IPR050789">
    <property type="entry name" value="Diverse_Enzym_Activities"/>
</dbReference>
<evidence type="ECO:0000259" key="1">
    <source>
        <dbReference type="Pfam" id="PF00144"/>
    </source>
</evidence>
<dbReference type="PANTHER" id="PTHR43283:SF14">
    <property type="entry name" value="BLL8153 PROTEIN"/>
    <property type="match status" value="1"/>
</dbReference>
<feature type="domain" description="Beta-lactamase-related" evidence="1">
    <location>
        <begin position="112"/>
        <end position="390"/>
    </location>
</feature>
<dbReference type="AlphaFoldDB" id="A0A245ZTD0"/>
<accession>A0A245ZTD0</accession>
<keyword evidence="2" id="KW-0378">Hydrolase</keyword>
<name>A0A245ZTD0_9SPHN</name>
<dbReference type="InterPro" id="IPR012338">
    <property type="entry name" value="Beta-lactam/transpept-like"/>
</dbReference>
<dbReference type="Gene3D" id="3.40.710.10">
    <property type="entry name" value="DD-peptidase/beta-lactamase superfamily"/>
    <property type="match status" value="1"/>
</dbReference>
<dbReference type="EMBL" id="NBBJ01000001">
    <property type="protein sequence ID" value="OWK32999.1"/>
    <property type="molecule type" value="Genomic_DNA"/>
</dbReference>
<dbReference type="Proteomes" id="UP000197783">
    <property type="component" value="Unassembled WGS sequence"/>
</dbReference>
<dbReference type="InterPro" id="IPR001466">
    <property type="entry name" value="Beta-lactam-related"/>
</dbReference>
<protein>
    <submittedName>
        <fullName evidence="2">6-aminohexanoate-dimer hydrolase</fullName>
        <ecNumber evidence="2">3.5.1.46</ecNumber>
    </submittedName>
</protein>
<dbReference type="EC" id="3.5.1.46" evidence="2"/>
<reference evidence="2 3" key="1">
    <citation type="submission" date="2017-03" db="EMBL/GenBank/DDBJ databases">
        <title>Genome sequence of Sphingomonas mucosissima DSM 17494.</title>
        <authorList>
            <person name="Poehlein A."/>
            <person name="Wuebbeler J.H."/>
            <person name="Steinbuechel A."/>
            <person name="Daniel R."/>
        </authorList>
    </citation>
    <scope>NUCLEOTIDE SEQUENCE [LARGE SCALE GENOMIC DNA]</scope>
    <source>
        <strain evidence="2 3">DSM 17494</strain>
    </source>
</reference>
<organism evidence="2 3">
    <name type="scientific">Sphingomonas mucosissima</name>
    <dbReference type="NCBI Taxonomy" id="370959"/>
    <lineage>
        <taxon>Bacteria</taxon>
        <taxon>Pseudomonadati</taxon>
        <taxon>Pseudomonadota</taxon>
        <taxon>Alphaproteobacteria</taxon>
        <taxon>Sphingomonadales</taxon>
        <taxon>Sphingomonadaceae</taxon>
        <taxon>Sphingomonas</taxon>
    </lineage>
</organism>
<dbReference type="SUPFAM" id="SSF56601">
    <property type="entry name" value="beta-lactamase/transpeptidase-like"/>
    <property type="match status" value="1"/>
</dbReference>
<keyword evidence="3" id="KW-1185">Reference proteome</keyword>
<dbReference type="PROSITE" id="PS51257">
    <property type="entry name" value="PROKAR_LIPOPROTEIN"/>
    <property type="match status" value="1"/>
</dbReference>
<evidence type="ECO:0000313" key="3">
    <source>
        <dbReference type="Proteomes" id="UP000197783"/>
    </source>
</evidence>
<dbReference type="Pfam" id="PF00144">
    <property type="entry name" value="Beta-lactamase"/>
    <property type="match status" value="1"/>
</dbReference>
<dbReference type="OrthoDB" id="9814204at2"/>
<dbReference type="RefSeq" id="WP_088332939.1">
    <property type="nucleotide sequence ID" value="NZ_NBBJ01000001.1"/>
</dbReference>
<comment type="caution">
    <text evidence="2">The sequence shown here is derived from an EMBL/GenBank/DDBJ whole genome shotgun (WGS) entry which is preliminary data.</text>
</comment>
<dbReference type="GO" id="GO:0019875">
    <property type="term" value="F:6-aminohexanoate-dimer hydrolase activity"/>
    <property type="evidence" value="ECO:0007669"/>
    <property type="project" value="UniProtKB-EC"/>
</dbReference>
<evidence type="ECO:0000313" key="2">
    <source>
        <dbReference type="EMBL" id="OWK32999.1"/>
    </source>
</evidence>
<sequence>MRRRAFGAVLGAILLSGCGVTEQTSAAPAANGASPAGPRANATAITAGVPITDANRDKLQQVGAAVLFWSQEQRDQNFPHMEASFPVHVVKAGGRVRPLPDGAPLAVPAAAVDAYIKSQNVAGLIVLQDGKVRLERYARGLTRDGRWTSFSVAKSFTSTLVGAAIRDGFIGSVEEPVTKYIPDLAGSAYDGVTIAQLLTMTSGVKWNEDYTDPQSDVARMLSGPVPPGMDPTVAYMRTLPREAKPGAKWVYKTGETNLIGVLVGNAVKKPLANYLSETVWRRYGMERDAFWMVDASGREVAGCCLSVSLRDYARMGQLAMEGGEGIVPPGWFAQATRARAPIGRPGFGYGYQWWTYPGARFGGQGIFGQSITVDPASRTVIAMVSAWPKATGTDLSVARMAFLEKLFAAARAQ</sequence>